<keyword evidence="8" id="KW-1185">Reference proteome</keyword>
<dbReference type="EMBL" id="QNVY02000005">
    <property type="protein sequence ID" value="RYJ51001.1"/>
    <property type="molecule type" value="Genomic_DNA"/>
</dbReference>
<evidence type="ECO:0000256" key="3">
    <source>
        <dbReference type="ARBA" id="ARBA00023172"/>
    </source>
</evidence>
<dbReference type="GO" id="GO:0015074">
    <property type="term" value="P:DNA integration"/>
    <property type="evidence" value="ECO:0007669"/>
    <property type="project" value="UniProtKB-KW"/>
</dbReference>
<dbReference type="PROSITE" id="PS00397">
    <property type="entry name" value="RECOMBINASES_1"/>
    <property type="match status" value="1"/>
</dbReference>
<comment type="caution">
    <text evidence="7">The sequence shown here is derived from an EMBL/GenBank/DDBJ whole genome shotgun (WGS) entry which is preliminary data.</text>
</comment>
<dbReference type="Gene3D" id="3.40.50.1390">
    <property type="entry name" value="Resolvase, N-terminal catalytic domain"/>
    <property type="match status" value="1"/>
</dbReference>
<feature type="active site" description="O-(5'-phospho-DNA)-serine intermediate" evidence="4 5">
    <location>
        <position position="10"/>
    </location>
</feature>
<dbReference type="GO" id="GO:0000150">
    <property type="term" value="F:DNA strand exchange activity"/>
    <property type="evidence" value="ECO:0007669"/>
    <property type="project" value="InterPro"/>
</dbReference>
<dbReference type="RefSeq" id="WP_113666785.1">
    <property type="nucleotide sequence ID" value="NZ_QNVY02000005.1"/>
</dbReference>
<evidence type="ECO:0000313" key="7">
    <source>
        <dbReference type="EMBL" id="RYJ51001.1"/>
    </source>
</evidence>
<proteinExistence type="predicted"/>
<reference evidence="7 8" key="1">
    <citation type="submission" date="2019-01" db="EMBL/GenBank/DDBJ databases">
        <title>Flavobacterium sp. nov. isolated from arctic soil.</title>
        <authorList>
            <person name="Kim D.-U."/>
        </authorList>
    </citation>
    <scope>NUCLEOTIDE SEQUENCE [LARGE SCALE GENOMIC DNA]</scope>
    <source>
        <strain evidence="7 8">Kopri-42</strain>
    </source>
</reference>
<feature type="domain" description="Resolvase/invertase-type recombinase catalytic" evidence="6">
    <location>
        <begin position="2"/>
        <end position="142"/>
    </location>
</feature>
<dbReference type="AlphaFoldDB" id="A0A482TFG1"/>
<dbReference type="SMART" id="SM00857">
    <property type="entry name" value="Resolvase"/>
    <property type="match status" value="1"/>
</dbReference>
<evidence type="ECO:0000259" key="6">
    <source>
        <dbReference type="PROSITE" id="PS51736"/>
    </source>
</evidence>
<organism evidence="7 8">
    <name type="scientific">Flavobacterium petrolei</name>
    <dbReference type="NCBI Taxonomy" id="2259594"/>
    <lineage>
        <taxon>Bacteria</taxon>
        <taxon>Pseudomonadati</taxon>
        <taxon>Bacteroidota</taxon>
        <taxon>Flavobacteriia</taxon>
        <taxon>Flavobacteriales</taxon>
        <taxon>Flavobacteriaceae</taxon>
        <taxon>Flavobacterium</taxon>
    </lineage>
</organism>
<dbReference type="InterPro" id="IPR050639">
    <property type="entry name" value="SSR_resolvase"/>
</dbReference>
<dbReference type="PANTHER" id="PTHR30461:SF2">
    <property type="entry name" value="SERINE RECOMBINASE PINE-RELATED"/>
    <property type="match status" value="1"/>
</dbReference>
<evidence type="ECO:0000256" key="2">
    <source>
        <dbReference type="ARBA" id="ARBA00023125"/>
    </source>
</evidence>
<keyword evidence="2" id="KW-0238">DNA-binding</keyword>
<evidence type="ECO:0000256" key="1">
    <source>
        <dbReference type="ARBA" id="ARBA00022908"/>
    </source>
</evidence>
<protein>
    <submittedName>
        <fullName evidence="7">Recombinase family protein</fullName>
    </submittedName>
</protein>
<dbReference type="CDD" id="cd03768">
    <property type="entry name" value="SR_ResInv"/>
    <property type="match status" value="1"/>
</dbReference>
<dbReference type="PANTHER" id="PTHR30461">
    <property type="entry name" value="DNA-INVERTASE FROM LAMBDOID PROPHAGE"/>
    <property type="match status" value="1"/>
</dbReference>
<gene>
    <name evidence="7" type="ORF">DR871_013830</name>
</gene>
<keyword evidence="1" id="KW-0229">DNA integration</keyword>
<dbReference type="OrthoDB" id="9797501at2"/>
<dbReference type="InterPro" id="IPR006119">
    <property type="entry name" value="Resolv_N"/>
</dbReference>
<dbReference type="GO" id="GO:0003677">
    <property type="term" value="F:DNA binding"/>
    <property type="evidence" value="ECO:0007669"/>
    <property type="project" value="UniProtKB-KW"/>
</dbReference>
<sequence length="204" mass="22437">MKKAKYIRVSSSSQNTIRQYHKQTPDELVYVDVISGAVPFNERPAAQELIKAIEAGSVDYLTVESIDRIGRDAFNIQSTIQYLNSKGVNLKVNNLGVESLVNGKVSMTFKMISDILANLSQMTRENIREAQAQGVHLAVLAGKFKGRMKGSTIPDDVILSTYKNVVKELKLGGNSLRKVAAICGVSLATVQKVKRILDNPTEKK</sequence>
<evidence type="ECO:0000256" key="4">
    <source>
        <dbReference type="PIRSR" id="PIRSR606118-50"/>
    </source>
</evidence>
<dbReference type="PROSITE" id="PS51736">
    <property type="entry name" value="RECOMBINASES_3"/>
    <property type="match status" value="1"/>
</dbReference>
<evidence type="ECO:0000256" key="5">
    <source>
        <dbReference type="PROSITE-ProRule" id="PRU10137"/>
    </source>
</evidence>
<dbReference type="SUPFAM" id="SSF53041">
    <property type="entry name" value="Resolvase-like"/>
    <property type="match status" value="1"/>
</dbReference>
<dbReference type="Pfam" id="PF00239">
    <property type="entry name" value="Resolvase"/>
    <property type="match status" value="1"/>
</dbReference>
<dbReference type="Proteomes" id="UP000253235">
    <property type="component" value="Unassembled WGS sequence"/>
</dbReference>
<dbReference type="InterPro" id="IPR006118">
    <property type="entry name" value="Recombinase_CS"/>
</dbReference>
<name>A0A482TFG1_9FLAO</name>
<evidence type="ECO:0000313" key="8">
    <source>
        <dbReference type="Proteomes" id="UP000253235"/>
    </source>
</evidence>
<keyword evidence="3" id="KW-0233">DNA recombination</keyword>
<accession>A0A482TFG1</accession>
<dbReference type="InterPro" id="IPR036162">
    <property type="entry name" value="Resolvase-like_N_sf"/>
</dbReference>